<feature type="domain" description="Protein kinase" evidence="8">
    <location>
        <begin position="533"/>
        <end position="800"/>
    </location>
</feature>
<dbReference type="PROSITE" id="PS00107">
    <property type="entry name" value="PROTEIN_KINASE_ATP"/>
    <property type="match status" value="1"/>
</dbReference>
<name>A0A8S1JEB0_9CHLO</name>
<dbReference type="OrthoDB" id="20524at2759"/>
<dbReference type="Proteomes" id="UP000708148">
    <property type="component" value="Unassembled WGS sequence"/>
</dbReference>
<feature type="region of interest" description="Disordered" evidence="7">
    <location>
        <begin position="346"/>
        <end position="405"/>
    </location>
</feature>
<dbReference type="SMART" id="SM00220">
    <property type="entry name" value="S_TKc"/>
    <property type="match status" value="1"/>
</dbReference>
<reference evidence="9" key="1">
    <citation type="submission" date="2020-12" db="EMBL/GenBank/DDBJ databases">
        <authorList>
            <person name="Iha C."/>
        </authorList>
    </citation>
    <scope>NUCLEOTIDE SEQUENCE</scope>
</reference>
<comment type="caution">
    <text evidence="9">The sequence shown here is derived from an EMBL/GenBank/DDBJ whole genome shotgun (WGS) entry which is preliminary data.</text>
</comment>
<evidence type="ECO:0000256" key="6">
    <source>
        <dbReference type="PROSITE-ProRule" id="PRU10141"/>
    </source>
</evidence>
<feature type="compositionally biased region" description="Basic and acidic residues" evidence="7">
    <location>
        <begin position="200"/>
        <end position="225"/>
    </location>
</feature>
<keyword evidence="5 6" id="KW-0067">ATP-binding</keyword>
<gene>
    <name evidence="9" type="ORF">OSTQU699_LOCUS9966</name>
</gene>
<proteinExistence type="predicted"/>
<dbReference type="Gene3D" id="3.30.200.20">
    <property type="entry name" value="Phosphorylase Kinase, domain 1"/>
    <property type="match status" value="1"/>
</dbReference>
<dbReference type="GO" id="GO:0033316">
    <property type="term" value="P:meiotic spindle assembly checkpoint signaling"/>
    <property type="evidence" value="ECO:0007669"/>
    <property type="project" value="TreeGrafter"/>
</dbReference>
<keyword evidence="1" id="KW-0723">Serine/threonine-protein kinase</keyword>
<evidence type="ECO:0000256" key="5">
    <source>
        <dbReference type="ARBA" id="ARBA00022840"/>
    </source>
</evidence>
<evidence type="ECO:0000313" key="10">
    <source>
        <dbReference type="Proteomes" id="UP000708148"/>
    </source>
</evidence>
<dbReference type="GO" id="GO:0005634">
    <property type="term" value="C:nucleus"/>
    <property type="evidence" value="ECO:0007669"/>
    <property type="project" value="TreeGrafter"/>
</dbReference>
<dbReference type="GO" id="GO:0007094">
    <property type="term" value="P:mitotic spindle assembly checkpoint signaling"/>
    <property type="evidence" value="ECO:0007669"/>
    <property type="project" value="TreeGrafter"/>
</dbReference>
<keyword evidence="10" id="KW-1185">Reference proteome</keyword>
<dbReference type="GO" id="GO:0034501">
    <property type="term" value="P:protein localization to kinetochore"/>
    <property type="evidence" value="ECO:0007669"/>
    <property type="project" value="TreeGrafter"/>
</dbReference>
<dbReference type="FunFam" id="3.30.200.20:FF:000131">
    <property type="entry name" value="Dual specificity protein kinase TTK"/>
    <property type="match status" value="1"/>
</dbReference>
<dbReference type="PROSITE" id="PS50011">
    <property type="entry name" value="PROTEIN_KINASE_DOM"/>
    <property type="match status" value="1"/>
</dbReference>
<evidence type="ECO:0000256" key="2">
    <source>
        <dbReference type="ARBA" id="ARBA00022679"/>
    </source>
</evidence>
<dbReference type="InterPro" id="IPR008271">
    <property type="entry name" value="Ser/Thr_kinase_AS"/>
</dbReference>
<feature type="region of interest" description="Disordered" evidence="7">
    <location>
        <begin position="427"/>
        <end position="487"/>
    </location>
</feature>
<keyword evidence="2" id="KW-0808">Transferase</keyword>
<dbReference type="AlphaFoldDB" id="A0A8S1JEB0"/>
<dbReference type="PANTHER" id="PTHR22974">
    <property type="entry name" value="MIXED LINEAGE PROTEIN KINASE"/>
    <property type="match status" value="1"/>
</dbReference>
<dbReference type="GO" id="GO:0004674">
    <property type="term" value="F:protein serine/threonine kinase activity"/>
    <property type="evidence" value="ECO:0007669"/>
    <property type="project" value="UniProtKB-KW"/>
</dbReference>
<accession>A0A8S1JEB0</accession>
<evidence type="ECO:0000259" key="8">
    <source>
        <dbReference type="PROSITE" id="PS50011"/>
    </source>
</evidence>
<protein>
    <recommendedName>
        <fullName evidence="8">Protein kinase domain-containing protein</fullName>
    </recommendedName>
</protein>
<organism evidence="9 10">
    <name type="scientific">Ostreobium quekettii</name>
    <dbReference type="NCBI Taxonomy" id="121088"/>
    <lineage>
        <taxon>Eukaryota</taxon>
        <taxon>Viridiplantae</taxon>
        <taxon>Chlorophyta</taxon>
        <taxon>core chlorophytes</taxon>
        <taxon>Ulvophyceae</taxon>
        <taxon>TCBD clade</taxon>
        <taxon>Bryopsidales</taxon>
        <taxon>Ostreobineae</taxon>
        <taxon>Ostreobiaceae</taxon>
        <taxon>Ostreobium</taxon>
    </lineage>
</organism>
<sequence>MKSGNEAKALAVLAKGLGRGAVPRELLETASSDIRDGCYSYRPWISASAAGLTCTLQSAVKTRPSAARQHDSTACMSARASGVENSDGPVVRRLGFSGVGSFGQDLTALQNSEQLAACGLTPVGRSETVLSAEKSGENGTTGTAMLSVFTKPPSRAKARSSCFGVAQRFPRSVSQPNDETGIESSGMKRKLDGDGGALESDPKQSESSRCEKKSKVQEKGTDGMKSDSQCLEPAASYFQASALFQPHLQVAGSIGQFATDGALDSRDQRKVFPFLAVVHEMTAIGARKQNDASKVLLQDVSSCRHLPIGSEQGAQHQTGGSGGQLWGENALYGQSANSRAIITGRHESSSGVQPASSKDAGHHGSNNAGRQPMQLDGKAGQSTSNGGRVSRTGRNDPNDGVGHSACQHSTCSACTYCTLIPDRGRREDGGEAGAATCKEARQQPSTAMQDRAHQASQPYGEEVWGPGSGAAPGSGIQPPSGTHPPLPKPAAVQPMKTVLLKNVGEVQLFQEDIVETGRAPENHETVYIKGKKYYKLEVVGTGGFSTVFKVLDPRDNVIYALKRCLVDKCDKETLCGVLEEVKLLKYLRREPQIVQLVDHQCYKQAGVVYMLQELGEIDLATLLHNREALRQAKGDTEPDWNFIRLLFEQMVEAVIAIHGARIVHSDLKPANFLMVKGALKLIDFGIAKKMEEQGTSIHREQQVGTLNYMAPETLVPKSKVGRPSDIWSLGCILYQMLYSRTPFQDIGNKHAKINAIVDPSHRIEYPRCGNEEVVQLMQQCLRYVAAERIPLAEVLTHAFVRGR</sequence>
<dbReference type="SUPFAM" id="SSF56112">
    <property type="entry name" value="Protein kinase-like (PK-like)"/>
    <property type="match status" value="1"/>
</dbReference>
<dbReference type="Pfam" id="PF00069">
    <property type="entry name" value="Pkinase"/>
    <property type="match status" value="1"/>
</dbReference>
<evidence type="ECO:0000256" key="7">
    <source>
        <dbReference type="SAM" id="MobiDB-lite"/>
    </source>
</evidence>
<dbReference type="GO" id="GO:0007059">
    <property type="term" value="P:chromosome segregation"/>
    <property type="evidence" value="ECO:0007669"/>
    <property type="project" value="TreeGrafter"/>
</dbReference>
<keyword evidence="3 6" id="KW-0547">Nucleotide-binding</keyword>
<dbReference type="InterPro" id="IPR011009">
    <property type="entry name" value="Kinase-like_dom_sf"/>
</dbReference>
<dbReference type="GO" id="GO:0000776">
    <property type="term" value="C:kinetochore"/>
    <property type="evidence" value="ECO:0007669"/>
    <property type="project" value="TreeGrafter"/>
</dbReference>
<dbReference type="GO" id="GO:0005524">
    <property type="term" value="F:ATP binding"/>
    <property type="evidence" value="ECO:0007669"/>
    <property type="project" value="UniProtKB-UniRule"/>
</dbReference>
<dbReference type="InterPro" id="IPR017441">
    <property type="entry name" value="Protein_kinase_ATP_BS"/>
</dbReference>
<dbReference type="Gene3D" id="1.10.510.10">
    <property type="entry name" value="Transferase(Phosphotransferase) domain 1"/>
    <property type="match status" value="1"/>
</dbReference>
<dbReference type="PROSITE" id="PS00108">
    <property type="entry name" value="PROTEIN_KINASE_ST"/>
    <property type="match status" value="1"/>
</dbReference>
<dbReference type="EMBL" id="CAJHUC010002932">
    <property type="protein sequence ID" value="CAD7704611.1"/>
    <property type="molecule type" value="Genomic_DNA"/>
</dbReference>
<dbReference type="GO" id="GO:0004712">
    <property type="term" value="F:protein serine/threonine/tyrosine kinase activity"/>
    <property type="evidence" value="ECO:0007669"/>
    <property type="project" value="TreeGrafter"/>
</dbReference>
<dbReference type="InterPro" id="IPR000719">
    <property type="entry name" value="Prot_kinase_dom"/>
</dbReference>
<feature type="region of interest" description="Disordered" evidence="7">
    <location>
        <begin position="169"/>
        <end position="228"/>
    </location>
</feature>
<evidence type="ECO:0000256" key="1">
    <source>
        <dbReference type="ARBA" id="ARBA00022527"/>
    </source>
</evidence>
<evidence type="ECO:0000256" key="4">
    <source>
        <dbReference type="ARBA" id="ARBA00022777"/>
    </source>
</evidence>
<keyword evidence="4" id="KW-0418">Kinase</keyword>
<evidence type="ECO:0000313" key="9">
    <source>
        <dbReference type="EMBL" id="CAD7704611.1"/>
    </source>
</evidence>
<evidence type="ECO:0000256" key="3">
    <source>
        <dbReference type="ARBA" id="ARBA00022741"/>
    </source>
</evidence>
<feature type="binding site" evidence="6">
    <location>
        <position position="562"/>
    </location>
    <ligand>
        <name>ATP</name>
        <dbReference type="ChEBI" id="CHEBI:30616"/>
    </ligand>
</feature>
<dbReference type="PANTHER" id="PTHR22974:SF21">
    <property type="entry name" value="DUAL SPECIFICITY PROTEIN KINASE TTK"/>
    <property type="match status" value="1"/>
</dbReference>